<dbReference type="EC" id="1.14.13.1" evidence="7"/>
<dbReference type="SUPFAM" id="SSF51905">
    <property type="entry name" value="FAD/NAD(P)-binding domain"/>
    <property type="match status" value="1"/>
</dbReference>
<organism evidence="7 8">
    <name type="scientific">Alicyclobacillus cycloheptanicus</name>
    <dbReference type="NCBI Taxonomy" id="1457"/>
    <lineage>
        <taxon>Bacteria</taxon>
        <taxon>Bacillati</taxon>
        <taxon>Bacillota</taxon>
        <taxon>Bacilli</taxon>
        <taxon>Bacillales</taxon>
        <taxon>Alicyclobacillaceae</taxon>
        <taxon>Alicyclobacillus</taxon>
    </lineage>
</organism>
<keyword evidence="8" id="KW-1185">Reference proteome</keyword>
<dbReference type="Pfam" id="PF01494">
    <property type="entry name" value="FAD_binding_3"/>
    <property type="match status" value="1"/>
</dbReference>
<keyword evidence="5" id="KW-0503">Monooxygenase</keyword>
<evidence type="ECO:0000259" key="6">
    <source>
        <dbReference type="Pfam" id="PF01494"/>
    </source>
</evidence>
<evidence type="ECO:0000256" key="5">
    <source>
        <dbReference type="ARBA" id="ARBA00023033"/>
    </source>
</evidence>
<proteinExistence type="predicted"/>
<accession>A0ABT9XMM5</accession>
<comment type="cofactor">
    <cofactor evidence="1">
        <name>FAD</name>
        <dbReference type="ChEBI" id="CHEBI:57692"/>
    </cofactor>
</comment>
<name>A0ABT9XMM5_9BACL</name>
<dbReference type="GO" id="GO:0018658">
    <property type="term" value="F:salicylate 1-monooxygenase activity"/>
    <property type="evidence" value="ECO:0007669"/>
    <property type="project" value="UniProtKB-EC"/>
</dbReference>
<evidence type="ECO:0000313" key="8">
    <source>
        <dbReference type="Proteomes" id="UP001232973"/>
    </source>
</evidence>
<dbReference type="SUPFAM" id="SSF54373">
    <property type="entry name" value="FAD-linked reductases, C-terminal domain"/>
    <property type="match status" value="1"/>
</dbReference>
<dbReference type="PANTHER" id="PTHR13789:SF318">
    <property type="entry name" value="GERANYLGERANYL DIPHOSPHATE REDUCTASE"/>
    <property type="match status" value="1"/>
</dbReference>
<evidence type="ECO:0000256" key="4">
    <source>
        <dbReference type="ARBA" id="ARBA00023002"/>
    </source>
</evidence>
<feature type="domain" description="FAD-binding" evidence="6">
    <location>
        <begin position="2"/>
        <end position="344"/>
    </location>
</feature>
<evidence type="ECO:0000313" key="7">
    <source>
        <dbReference type="EMBL" id="MDQ0191574.1"/>
    </source>
</evidence>
<sequence length="397" mass="44284">MDVEILVIGGGIGGLAAALSIARTGQSVCVLEQAPEFAEIGAGLQLGPNAVAVLDNLGLYDEIKRYAVFPERLVLMDAISERELSALDLTKEFLHRYGYPYAVMHRSDLHAVLANACRQEENMLLVTDKKVVGIHDLGSEVKVQCEDGSTYMAKAVIGADGLWSTTRKLLVEDQPIADGFVAYRGAVPLSGMNAHARLEDVVMWIGPDMHFVQYPIRGNELYNQVAVFKSKRYQEGAADWGGPDELDAHYSICCPTIQKAIEYIHRDKHWKMFDREPIDNWTLGRISLLGDAAHPMYQYMAQGACQAIEDAECLGRMFGQYGDDIQNVFANYQNERIPRTARVQRSVRTWGHIIHASDPTTVLLRNTILERRDSNDLSFVEWIYGGHNIKLANKASV</sequence>
<dbReference type="RefSeq" id="WP_307016788.1">
    <property type="nucleotide sequence ID" value="NZ_JAUANV010000055.1"/>
</dbReference>
<evidence type="ECO:0000256" key="2">
    <source>
        <dbReference type="ARBA" id="ARBA00022630"/>
    </source>
</evidence>
<keyword evidence="4 7" id="KW-0560">Oxidoreductase</keyword>
<gene>
    <name evidence="7" type="ORF">J2S03_003445</name>
</gene>
<keyword evidence="3" id="KW-0274">FAD</keyword>
<dbReference type="PANTHER" id="PTHR13789">
    <property type="entry name" value="MONOOXYGENASE"/>
    <property type="match status" value="1"/>
</dbReference>
<comment type="caution">
    <text evidence="7">The sequence shown here is derived from an EMBL/GenBank/DDBJ whole genome shotgun (WGS) entry which is preliminary data.</text>
</comment>
<keyword evidence="2" id="KW-0285">Flavoprotein</keyword>
<dbReference type="InterPro" id="IPR050493">
    <property type="entry name" value="FAD-dep_Monooxygenase_BioMet"/>
</dbReference>
<dbReference type="EMBL" id="JAUSTP010000056">
    <property type="protein sequence ID" value="MDQ0191574.1"/>
    <property type="molecule type" value="Genomic_DNA"/>
</dbReference>
<evidence type="ECO:0000256" key="3">
    <source>
        <dbReference type="ARBA" id="ARBA00022827"/>
    </source>
</evidence>
<evidence type="ECO:0000256" key="1">
    <source>
        <dbReference type="ARBA" id="ARBA00001974"/>
    </source>
</evidence>
<dbReference type="Gene3D" id="3.50.50.60">
    <property type="entry name" value="FAD/NAD(P)-binding domain"/>
    <property type="match status" value="1"/>
</dbReference>
<reference evidence="7 8" key="1">
    <citation type="submission" date="2023-07" db="EMBL/GenBank/DDBJ databases">
        <title>Genomic Encyclopedia of Type Strains, Phase IV (KMG-IV): sequencing the most valuable type-strain genomes for metagenomic binning, comparative biology and taxonomic classification.</title>
        <authorList>
            <person name="Goeker M."/>
        </authorList>
    </citation>
    <scope>NUCLEOTIDE SEQUENCE [LARGE SCALE GENOMIC DNA]</scope>
    <source>
        <strain evidence="7 8">DSM 4006</strain>
    </source>
</reference>
<dbReference type="InterPro" id="IPR036188">
    <property type="entry name" value="FAD/NAD-bd_sf"/>
</dbReference>
<dbReference type="PRINTS" id="PR00420">
    <property type="entry name" value="RNGMNOXGNASE"/>
</dbReference>
<dbReference type="Proteomes" id="UP001232973">
    <property type="component" value="Unassembled WGS sequence"/>
</dbReference>
<protein>
    <submittedName>
        <fullName evidence="7">Salicylate hydroxylase</fullName>
        <ecNumber evidence="7">1.14.13.1</ecNumber>
    </submittedName>
</protein>
<dbReference type="InterPro" id="IPR002938">
    <property type="entry name" value="FAD-bd"/>
</dbReference>